<comment type="caution">
    <text evidence="6">The sequence shown here is derived from an EMBL/GenBank/DDBJ whole genome shotgun (WGS) entry which is preliminary data.</text>
</comment>
<name>A0AA90TWC3_9BACI</name>
<dbReference type="AlphaFoldDB" id="A0AA90TWC3"/>
<reference evidence="6" key="1">
    <citation type="submission" date="2023-08" db="EMBL/GenBank/DDBJ databases">
        <title>Nitrogen cycling bacteria in agricultural field soils.</title>
        <authorList>
            <person name="Jang J."/>
        </authorList>
    </citation>
    <scope>NUCLEOTIDE SEQUENCE</scope>
    <source>
        <strain evidence="6">PS3-36</strain>
    </source>
</reference>
<dbReference type="RefSeq" id="WP_308914049.1">
    <property type="nucleotide sequence ID" value="NZ_JAVGVR010000001.1"/>
</dbReference>
<dbReference type="NCBIfam" id="TIGR00696">
    <property type="entry name" value="wecG_tagA_cpsF"/>
    <property type="match status" value="1"/>
</dbReference>
<proteinExistence type="inferred from homology"/>
<keyword evidence="1 5" id="KW-0328">Glycosyltransferase</keyword>
<dbReference type="PANTHER" id="PTHR34136:SF1">
    <property type="entry name" value="UDP-N-ACETYL-D-MANNOSAMINURONIC ACID TRANSFERASE"/>
    <property type="match status" value="1"/>
</dbReference>
<comment type="pathway">
    <text evidence="5">Cell wall biogenesis; teichoic acid biosynthesis.</text>
</comment>
<keyword evidence="4 5" id="KW-0961">Cell wall biogenesis/degradation</keyword>
<evidence type="ECO:0000256" key="1">
    <source>
        <dbReference type="ARBA" id="ARBA00022676"/>
    </source>
</evidence>
<accession>A0AA90TWC3</accession>
<keyword evidence="7" id="KW-1185">Reference proteome</keyword>
<dbReference type="GO" id="GO:0047244">
    <property type="term" value="F:N-acetylglucosaminyldiphosphoundecaprenol N-acetyl-beta-D-mannosaminyltransferase activity"/>
    <property type="evidence" value="ECO:0007669"/>
    <property type="project" value="UniProtKB-UniRule"/>
</dbReference>
<keyword evidence="3 5" id="KW-0777">Teichoic acid biosynthesis</keyword>
<dbReference type="EMBL" id="JAVGVR010000001">
    <property type="protein sequence ID" value="MDQ6600358.1"/>
    <property type="molecule type" value="Genomic_DNA"/>
</dbReference>
<organism evidence="6 7">
    <name type="scientific">Bacillus salipaludis</name>
    <dbReference type="NCBI Taxonomy" id="2547811"/>
    <lineage>
        <taxon>Bacteria</taxon>
        <taxon>Bacillati</taxon>
        <taxon>Bacillota</taxon>
        <taxon>Bacilli</taxon>
        <taxon>Bacillales</taxon>
        <taxon>Bacillaceae</taxon>
        <taxon>Bacillus</taxon>
    </lineage>
</organism>
<evidence type="ECO:0000256" key="2">
    <source>
        <dbReference type="ARBA" id="ARBA00022679"/>
    </source>
</evidence>
<dbReference type="CDD" id="cd06533">
    <property type="entry name" value="Glyco_transf_WecG_TagA"/>
    <property type="match status" value="1"/>
</dbReference>
<evidence type="ECO:0000256" key="5">
    <source>
        <dbReference type="HAMAP-Rule" id="MF_02070"/>
    </source>
</evidence>
<dbReference type="Proteomes" id="UP001178888">
    <property type="component" value="Unassembled WGS sequence"/>
</dbReference>
<protein>
    <recommendedName>
        <fullName evidence="5">N-acetylglucosaminyldiphosphoundecaprenol N-acetyl-beta-D-mannosaminyltransferase</fullName>
        <ecNumber evidence="5">2.4.1.187</ecNumber>
    </recommendedName>
    <alternativeName>
        <fullName evidence="5">N-acetylmannosaminyltransferase</fullName>
    </alternativeName>
    <alternativeName>
        <fullName evidence="5">UDP-N-acetylmannosamine transferase</fullName>
    </alternativeName>
    <alternativeName>
        <fullName evidence="5">UDP-N-acetylmannosamine:N-acetylglucosaminyl pyrophosphorylundecaprenol N-acetylmannosaminyltransferase</fullName>
    </alternativeName>
</protein>
<dbReference type="EC" id="2.4.1.187" evidence="5"/>
<comment type="function">
    <text evidence="5">Catalyzes the conversion of GlcNAc-PP-undecaprenol into ManNAc-GlcNAc-PP-undecaprenol, the first committed lipid intermediate in the de novo synthesis of teichoic acid.</text>
</comment>
<evidence type="ECO:0000313" key="7">
    <source>
        <dbReference type="Proteomes" id="UP001178888"/>
    </source>
</evidence>
<dbReference type="GO" id="GO:0019350">
    <property type="term" value="P:teichoic acid biosynthetic process"/>
    <property type="evidence" value="ECO:0007669"/>
    <property type="project" value="UniProtKB-UniRule"/>
</dbReference>
<evidence type="ECO:0000313" key="6">
    <source>
        <dbReference type="EMBL" id="MDQ6600358.1"/>
    </source>
</evidence>
<sequence length="240" mass="27327">MKNNVNILGINFLNKGFNEVVELLSERIAKGIKTFVVTANPEIVMYARENDEYRKIVQEADYIVPDGSGIILAAKILNTPIQERVTGYDLTVRLLDLANQNRWRIYLLGGKEETNKKAVANICEQYPHLVMAGSHNGYFKGKEDKIADEIKAANADIVFVALGFPRQEKWISSHYATFSKGIFMGVGGSIDVLAGEVKRAPVVWQKLNLEWFYRLAKQPSRWRRMLALPRFLVEILKVKR</sequence>
<comment type="similarity">
    <text evidence="5">Belongs to the glycosyltransferase 26 family. TagA/TarA subfamily.</text>
</comment>
<keyword evidence="2 5" id="KW-0808">Transferase</keyword>
<gene>
    <name evidence="6" type="ORF">RCG21_29235</name>
</gene>
<evidence type="ECO:0000256" key="3">
    <source>
        <dbReference type="ARBA" id="ARBA00022944"/>
    </source>
</evidence>
<comment type="catalytic activity">
    <reaction evidence="5">
        <text>UDP-N-acetyl-alpha-D-mannosamine + N-acetyl-alpha-D-glucosaminyl-di-trans,octa-cis-undecaprenyl diphosphate = N-acetyl-beta-D-mannosaminyl-(1-&gt;4)-N-acetyl-alpha-D-glucosaminyl di-trans,octa-cis-undecaprenyl diphosphate + UDP + H(+)</text>
        <dbReference type="Rhea" id="RHEA:16053"/>
        <dbReference type="ChEBI" id="CHEBI:15378"/>
        <dbReference type="ChEBI" id="CHEBI:58223"/>
        <dbReference type="ChEBI" id="CHEBI:62959"/>
        <dbReference type="ChEBI" id="CHEBI:68623"/>
        <dbReference type="ChEBI" id="CHEBI:132210"/>
        <dbReference type="EC" id="2.4.1.187"/>
    </reaction>
</comment>
<evidence type="ECO:0000256" key="4">
    <source>
        <dbReference type="ARBA" id="ARBA00023316"/>
    </source>
</evidence>
<dbReference type="GO" id="GO:0071555">
    <property type="term" value="P:cell wall organization"/>
    <property type="evidence" value="ECO:0007669"/>
    <property type="project" value="UniProtKB-KW"/>
</dbReference>
<dbReference type="HAMAP" id="MF_02070">
    <property type="entry name" value="TagA_TarA"/>
    <property type="match status" value="1"/>
</dbReference>
<dbReference type="InterPro" id="IPR004629">
    <property type="entry name" value="WecG_TagA_CpsF"/>
</dbReference>
<dbReference type="Pfam" id="PF03808">
    <property type="entry name" value="Glyco_tran_WecG"/>
    <property type="match status" value="1"/>
</dbReference>
<dbReference type="InterPro" id="IPR034714">
    <property type="entry name" value="TagA_TarA"/>
</dbReference>
<dbReference type="PANTHER" id="PTHR34136">
    <property type="match status" value="1"/>
</dbReference>